<protein>
    <submittedName>
        <fullName evidence="1">Uncharacterized protein</fullName>
    </submittedName>
</protein>
<reference evidence="1 2" key="1">
    <citation type="journal article" date="2020" name="Front. Microbiol.">
        <title>Single-cell genomics of novel Actinobacteria with the Wood-Ljungdahl pathway discovered in a serpentinizing system.</title>
        <authorList>
            <person name="Merino N."/>
            <person name="Kawai M."/>
            <person name="Boyd E.S."/>
            <person name="Colman D.R."/>
            <person name="McGlynn S.E."/>
            <person name="Nealson K.H."/>
            <person name="Kurokawa K."/>
            <person name="Hongoh Y."/>
        </authorList>
    </citation>
    <scope>NUCLEOTIDE SEQUENCE [LARGE SCALE GENOMIC DNA]</scope>
    <source>
        <strain evidence="1 2">S03</strain>
    </source>
</reference>
<dbReference type="AlphaFoldDB" id="A0A6V8NIX3"/>
<dbReference type="Proteomes" id="UP000574717">
    <property type="component" value="Unassembled WGS sequence"/>
</dbReference>
<organism evidence="1 2">
    <name type="scientific">Candidatus Hakubella thermalkaliphila</name>
    <dbReference type="NCBI Taxonomy" id="2754717"/>
    <lineage>
        <taxon>Bacteria</taxon>
        <taxon>Bacillati</taxon>
        <taxon>Actinomycetota</taxon>
        <taxon>Actinomycetota incertae sedis</taxon>
        <taxon>Candidatus Hakubellales</taxon>
        <taxon>Candidatus Hakubellaceae</taxon>
        <taxon>Candidatus Hakubella</taxon>
    </lineage>
</organism>
<dbReference type="EMBL" id="BLRU01000273">
    <property type="protein sequence ID" value="GFP20155.1"/>
    <property type="molecule type" value="Genomic_DNA"/>
</dbReference>
<evidence type="ECO:0000313" key="1">
    <source>
        <dbReference type="EMBL" id="GFP20155.1"/>
    </source>
</evidence>
<feature type="non-terminal residue" evidence="1">
    <location>
        <position position="66"/>
    </location>
</feature>
<name>A0A6V8NIX3_9ACTN</name>
<evidence type="ECO:0000313" key="2">
    <source>
        <dbReference type="Proteomes" id="UP000574717"/>
    </source>
</evidence>
<comment type="caution">
    <text evidence="1">The sequence shown here is derived from an EMBL/GenBank/DDBJ whole genome shotgun (WGS) entry which is preliminary data.</text>
</comment>
<accession>A0A6V8NIX3</accession>
<sequence length="66" mass="7798">MFLPLLLFNSLQGKNFIQKESRIIFQCFLIEFLIKTTDILFQFVGLVIGSWIDLNSNLTFFCLKNY</sequence>
<gene>
    <name evidence="1" type="ORF">HKBW3S03_01656</name>
</gene>
<proteinExistence type="predicted"/>